<dbReference type="InterPro" id="IPR036291">
    <property type="entry name" value="NAD(P)-bd_dom_sf"/>
</dbReference>
<dbReference type="PANTHER" id="PTHR24320">
    <property type="entry name" value="RETINOL DEHYDROGENASE"/>
    <property type="match status" value="1"/>
</dbReference>
<proteinExistence type="inferred from homology"/>
<keyword evidence="3" id="KW-0560">Oxidoreductase</keyword>
<dbReference type="OrthoDB" id="191139at2759"/>
<evidence type="ECO:0008006" key="6">
    <source>
        <dbReference type="Google" id="ProtNLM"/>
    </source>
</evidence>
<dbReference type="GeneID" id="63731838"/>
<dbReference type="PRINTS" id="PR00081">
    <property type="entry name" value="GDHRDH"/>
</dbReference>
<dbReference type="PANTHER" id="PTHR24320:SF236">
    <property type="entry name" value="SHORT-CHAIN DEHYDROGENASE-RELATED"/>
    <property type="match status" value="1"/>
</dbReference>
<dbReference type="SUPFAM" id="SSF51735">
    <property type="entry name" value="NAD(P)-binding Rossmann-fold domains"/>
    <property type="match status" value="1"/>
</dbReference>
<keyword evidence="2" id="KW-0521">NADP</keyword>
<name>A0A1L9Q014_ASPVE</name>
<dbReference type="InterPro" id="IPR002347">
    <property type="entry name" value="SDR_fam"/>
</dbReference>
<dbReference type="Gene3D" id="3.40.50.720">
    <property type="entry name" value="NAD(P)-binding Rossmann-like Domain"/>
    <property type="match status" value="1"/>
</dbReference>
<dbReference type="Proteomes" id="UP000184073">
    <property type="component" value="Unassembled WGS sequence"/>
</dbReference>
<evidence type="ECO:0000256" key="2">
    <source>
        <dbReference type="ARBA" id="ARBA00022857"/>
    </source>
</evidence>
<evidence type="ECO:0000313" key="4">
    <source>
        <dbReference type="EMBL" id="OJJ07111.1"/>
    </source>
</evidence>
<dbReference type="GO" id="GO:0016491">
    <property type="term" value="F:oxidoreductase activity"/>
    <property type="evidence" value="ECO:0007669"/>
    <property type="project" value="UniProtKB-KW"/>
</dbReference>
<reference evidence="5" key="1">
    <citation type="journal article" date="2017" name="Genome Biol.">
        <title>Comparative genomics reveals high biological diversity and specific adaptations in the industrially and medically important fungal genus Aspergillus.</title>
        <authorList>
            <person name="de Vries R.P."/>
            <person name="Riley R."/>
            <person name="Wiebenga A."/>
            <person name="Aguilar-Osorio G."/>
            <person name="Amillis S."/>
            <person name="Uchima C.A."/>
            <person name="Anderluh G."/>
            <person name="Asadollahi M."/>
            <person name="Askin M."/>
            <person name="Barry K."/>
            <person name="Battaglia E."/>
            <person name="Bayram O."/>
            <person name="Benocci T."/>
            <person name="Braus-Stromeyer S.A."/>
            <person name="Caldana C."/>
            <person name="Canovas D."/>
            <person name="Cerqueira G.C."/>
            <person name="Chen F."/>
            <person name="Chen W."/>
            <person name="Choi C."/>
            <person name="Clum A."/>
            <person name="Dos Santos R.A."/>
            <person name="Damasio A.R."/>
            <person name="Diallinas G."/>
            <person name="Emri T."/>
            <person name="Fekete E."/>
            <person name="Flipphi M."/>
            <person name="Freyberg S."/>
            <person name="Gallo A."/>
            <person name="Gournas C."/>
            <person name="Habgood R."/>
            <person name="Hainaut M."/>
            <person name="Harispe M.L."/>
            <person name="Henrissat B."/>
            <person name="Hilden K.S."/>
            <person name="Hope R."/>
            <person name="Hossain A."/>
            <person name="Karabika E."/>
            <person name="Karaffa L."/>
            <person name="Karanyi Z."/>
            <person name="Krasevec N."/>
            <person name="Kuo A."/>
            <person name="Kusch H."/>
            <person name="LaButti K."/>
            <person name="Lagendijk E.L."/>
            <person name="Lapidus A."/>
            <person name="Levasseur A."/>
            <person name="Lindquist E."/>
            <person name="Lipzen A."/>
            <person name="Logrieco A.F."/>
            <person name="MacCabe A."/>
            <person name="Maekelae M.R."/>
            <person name="Malavazi I."/>
            <person name="Melin P."/>
            <person name="Meyer V."/>
            <person name="Mielnichuk N."/>
            <person name="Miskei M."/>
            <person name="Molnar A.P."/>
            <person name="Mule G."/>
            <person name="Ngan C.Y."/>
            <person name="Orejas M."/>
            <person name="Orosz E."/>
            <person name="Ouedraogo J.P."/>
            <person name="Overkamp K.M."/>
            <person name="Park H.-S."/>
            <person name="Perrone G."/>
            <person name="Piumi F."/>
            <person name="Punt P.J."/>
            <person name="Ram A.F."/>
            <person name="Ramon A."/>
            <person name="Rauscher S."/>
            <person name="Record E."/>
            <person name="Riano-Pachon D.M."/>
            <person name="Robert V."/>
            <person name="Roehrig J."/>
            <person name="Ruller R."/>
            <person name="Salamov A."/>
            <person name="Salih N.S."/>
            <person name="Samson R.A."/>
            <person name="Sandor E."/>
            <person name="Sanguinetti M."/>
            <person name="Schuetze T."/>
            <person name="Sepcic K."/>
            <person name="Shelest E."/>
            <person name="Sherlock G."/>
            <person name="Sophianopoulou V."/>
            <person name="Squina F.M."/>
            <person name="Sun H."/>
            <person name="Susca A."/>
            <person name="Todd R.B."/>
            <person name="Tsang A."/>
            <person name="Unkles S.E."/>
            <person name="van de Wiele N."/>
            <person name="van Rossen-Uffink D."/>
            <person name="Oliveira J.V."/>
            <person name="Vesth T.C."/>
            <person name="Visser J."/>
            <person name="Yu J.-H."/>
            <person name="Zhou M."/>
            <person name="Andersen M.R."/>
            <person name="Archer D.B."/>
            <person name="Baker S.E."/>
            <person name="Benoit I."/>
            <person name="Brakhage A.A."/>
            <person name="Braus G.H."/>
            <person name="Fischer R."/>
            <person name="Frisvad J.C."/>
            <person name="Goldman G.H."/>
            <person name="Houbraken J."/>
            <person name="Oakley B."/>
            <person name="Pocsi I."/>
            <person name="Scazzocchio C."/>
            <person name="Seiboth B."/>
            <person name="vanKuyk P.A."/>
            <person name="Wortman J."/>
            <person name="Dyer P.S."/>
            <person name="Grigoriev I.V."/>
        </authorList>
    </citation>
    <scope>NUCLEOTIDE SEQUENCE [LARGE SCALE GENOMIC DNA]</scope>
    <source>
        <strain evidence="5">CBS 583.65</strain>
    </source>
</reference>
<dbReference type="VEuPathDB" id="FungiDB:ASPVEDRAFT_76082"/>
<evidence type="ECO:0000313" key="5">
    <source>
        <dbReference type="Proteomes" id="UP000184073"/>
    </source>
</evidence>
<evidence type="ECO:0000256" key="3">
    <source>
        <dbReference type="ARBA" id="ARBA00023002"/>
    </source>
</evidence>
<organism evidence="4 5">
    <name type="scientific">Aspergillus versicolor CBS 583.65</name>
    <dbReference type="NCBI Taxonomy" id="1036611"/>
    <lineage>
        <taxon>Eukaryota</taxon>
        <taxon>Fungi</taxon>
        <taxon>Dikarya</taxon>
        <taxon>Ascomycota</taxon>
        <taxon>Pezizomycotina</taxon>
        <taxon>Eurotiomycetes</taxon>
        <taxon>Eurotiomycetidae</taxon>
        <taxon>Eurotiales</taxon>
        <taxon>Aspergillaceae</taxon>
        <taxon>Aspergillus</taxon>
        <taxon>Aspergillus subgen. Nidulantes</taxon>
    </lineage>
</organism>
<evidence type="ECO:0000256" key="1">
    <source>
        <dbReference type="ARBA" id="ARBA00006484"/>
    </source>
</evidence>
<dbReference type="STRING" id="1036611.A0A1L9Q014"/>
<dbReference type="Pfam" id="PF00106">
    <property type="entry name" value="adh_short"/>
    <property type="match status" value="1"/>
</dbReference>
<comment type="similarity">
    <text evidence="1">Belongs to the short-chain dehydrogenases/reductases (SDR) family.</text>
</comment>
<dbReference type="RefSeq" id="XP_040672873.1">
    <property type="nucleotide sequence ID" value="XM_040816327.1"/>
</dbReference>
<protein>
    <recommendedName>
        <fullName evidence="6">Short-chain dehydrogenase</fullName>
    </recommendedName>
</protein>
<accession>A0A1L9Q014</accession>
<dbReference type="EMBL" id="KV878136">
    <property type="protein sequence ID" value="OJJ07111.1"/>
    <property type="molecule type" value="Genomic_DNA"/>
</dbReference>
<dbReference type="AlphaFoldDB" id="A0A1L9Q014"/>
<keyword evidence="5" id="KW-1185">Reference proteome</keyword>
<sequence length="310" mass="33986">MGGFLSLSAPPLTEANLQDQAGKVFVVTGATSGYGLLLARILYQRNGKVYIAARDTAKLQQVADNLKHDFPNSTGEVHFFHLDLSDLSTIKGSADAFLAKESQLHVLWHNAGVMIPPQGSKTKQGYELQLGTNNIGPFLLTKFLYPALVKAAAGSPANSVRVVWVSSSMAPRAPNPAIDFTNLDYHKDEWAWVKYSRSKAGNVLQATALARRARDDGIASLALDPGVAITGLQRTMSSWLYVIIRLISNKPEIGAYTQLYAGLQPDLDIQKPKTWVVPSGKLVGGRADLFDDEASERFWEWNEEQVKPYV</sequence>
<gene>
    <name evidence="4" type="ORF">ASPVEDRAFT_76082</name>
</gene>